<keyword evidence="5 6" id="KW-0472">Membrane</keyword>
<evidence type="ECO:0000313" key="10">
    <source>
        <dbReference type="Proteomes" id="UP000245119"/>
    </source>
</evidence>
<keyword evidence="3 6" id="KW-0812">Transmembrane</keyword>
<evidence type="ECO:0000256" key="4">
    <source>
        <dbReference type="ARBA" id="ARBA00022989"/>
    </source>
</evidence>
<feature type="transmembrane region" description="Helical" evidence="6">
    <location>
        <begin position="134"/>
        <end position="155"/>
    </location>
</feature>
<proteinExistence type="inferred from homology"/>
<dbReference type="GO" id="GO:0006888">
    <property type="term" value="P:endoplasmic reticulum to Golgi vesicle-mediated transport"/>
    <property type="evidence" value="ECO:0007669"/>
    <property type="project" value="InterPro"/>
</dbReference>
<dbReference type="AlphaFoldDB" id="A0A2T7PNT1"/>
<dbReference type="InterPro" id="IPR006977">
    <property type="entry name" value="Yip1_dom"/>
</dbReference>
<evidence type="ECO:0000256" key="2">
    <source>
        <dbReference type="ARBA" id="ARBA00010596"/>
    </source>
</evidence>
<keyword evidence="4 6" id="KW-1133">Transmembrane helix</keyword>
<dbReference type="PANTHER" id="PTHR21236">
    <property type="entry name" value="GOLGI MEMBRANE PROTEIN YIP1"/>
    <property type="match status" value="1"/>
</dbReference>
<dbReference type="GO" id="GO:0000139">
    <property type="term" value="C:Golgi membrane"/>
    <property type="evidence" value="ECO:0007669"/>
    <property type="project" value="UniProtKB-SubCell"/>
</dbReference>
<comment type="subcellular location">
    <subcellularLocation>
        <location evidence="6">Golgi apparatus membrane</location>
        <topology evidence="6">Multi-pass membrane protein</topology>
    </subcellularLocation>
    <subcellularLocation>
        <location evidence="1">Membrane</location>
        <topology evidence="1">Multi-pass membrane protein</topology>
    </subcellularLocation>
</comment>
<feature type="region of interest" description="Disordered" evidence="7">
    <location>
        <begin position="190"/>
        <end position="273"/>
    </location>
</feature>
<dbReference type="OrthoDB" id="411251at2759"/>
<dbReference type="EMBL" id="PZQS01000003">
    <property type="protein sequence ID" value="PVD35081.1"/>
    <property type="molecule type" value="Genomic_DNA"/>
</dbReference>
<accession>A0A2T7PNT1</accession>
<gene>
    <name evidence="9" type="ORF">C0Q70_06362</name>
</gene>
<keyword evidence="10" id="KW-1185">Reference proteome</keyword>
<evidence type="ECO:0000256" key="7">
    <source>
        <dbReference type="SAM" id="MobiDB-lite"/>
    </source>
</evidence>
<name>A0A2T7PNT1_POMCA</name>
<evidence type="ECO:0000313" key="9">
    <source>
        <dbReference type="EMBL" id="PVD35081.1"/>
    </source>
</evidence>
<feature type="domain" description="Yip1" evidence="8">
    <location>
        <begin position="60"/>
        <end position="179"/>
    </location>
</feature>
<evidence type="ECO:0000259" key="8">
    <source>
        <dbReference type="Pfam" id="PF04893"/>
    </source>
</evidence>
<evidence type="ECO:0000256" key="1">
    <source>
        <dbReference type="ARBA" id="ARBA00004141"/>
    </source>
</evidence>
<dbReference type="PANTHER" id="PTHR21236:SF1">
    <property type="entry name" value="PROTEIN YIPF6"/>
    <property type="match status" value="1"/>
</dbReference>
<reference evidence="9 10" key="1">
    <citation type="submission" date="2018-04" db="EMBL/GenBank/DDBJ databases">
        <title>The genome of golden apple snail Pomacea canaliculata provides insight into stress tolerance and invasive adaptation.</title>
        <authorList>
            <person name="Liu C."/>
            <person name="Liu B."/>
            <person name="Ren Y."/>
            <person name="Zhang Y."/>
            <person name="Wang H."/>
            <person name="Li S."/>
            <person name="Jiang F."/>
            <person name="Yin L."/>
            <person name="Zhang G."/>
            <person name="Qian W."/>
            <person name="Fan W."/>
        </authorList>
    </citation>
    <scope>NUCLEOTIDE SEQUENCE [LARGE SCALE GENOMIC DNA]</scope>
    <source>
        <strain evidence="9">SZHN2017</strain>
        <tissue evidence="9">Muscle</tissue>
    </source>
</reference>
<comment type="caution">
    <text evidence="9">The sequence shown here is derived from an EMBL/GenBank/DDBJ whole genome shotgun (WGS) entry which is preliminary data.</text>
</comment>
<sequence length="297" mass="32321">MHKDTLLEVSAPLEGDINAPVTETTDEISTLDEPVRETIMRDLKAVGFKFYHVLYPKQSKLLLREWDLWGPLILCTFMAMMLQGSTNELDQINKSDGGPQFAEVFVIYWVGAAVVTLNCKLLGGSISFFQSVCVLGYCVCPLAIALIICRIILAAATQTTILFVIRFLAVLAGFGWSTFGQGPGFDLAAKGQRRRANRTMAGSNAKRSEQQTRDSGSNRETGANDVRGRPRRTTNVSAAIDGGKLTGESGAGRDPQGLGTTRADAQLLEPPPRLPVVDEDKSAMHWPSMGQLVSIFL</sequence>
<evidence type="ECO:0000256" key="6">
    <source>
        <dbReference type="RuleBase" id="RU361264"/>
    </source>
</evidence>
<dbReference type="Pfam" id="PF04893">
    <property type="entry name" value="Yip1"/>
    <property type="match status" value="1"/>
</dbReference>
<organism evidence="9 10">
    <name type="scientific">Pomacea canaliculata</name>
    <name type="common">Golden apple snail</name>
    <dbReference type="NCBI Taxonomy" id="400727"/>
    <lineage>
        <taxon>Eukaryota</taxon>
        <taxon>Metazoa</taxon>
        <taxon>Spiralia</taxon>
        <taxon>Lophotrochozoa</taxon>
        <taxon>Mollusca</taxon>
        <taxon>Gastropoda</taxon>
        <taxon>Caenogastropoda</taxon>
        <taxon>Architaenioglossa</taxon>
        <taxon>Ampullarioidea</taxon>
        <taxon>Ampullariidae</taxon>
        <taxon>Pomacea</taxon>
    </lineage>
</organism>
<dbReference type="STRING" id="400727.A0A2T7PNT1"/>
<dbReference type="Proteomes" id="UP000245119">
    <property type="component" value="Linkage Group LG3"/>
</dbReference>
<evidence type="ECO:0000256" key="5">
    <source>
        <dbReference type="ARBA" id="ARBA00023136"/>
    </source>
</evidence>
<evidence type="ECO:0000256" key="3">
    <source>
        <dbReference type="ARBA" id="ARBA00022692"/>
    </source>
</evidence>
<feature type="transmembrane region" description="Helical" evidence="6">
    <location>
        <begin position="104"/>
        <end position="122"/>
    </location>
</feature>
<protein>
    <recommendedName>
        <fullName evidence="6">Protein YIPF</fullName>
    </recommendedName>
</protein>
<comment type="caution">
    <text evidence="6">Lacks conserved residue(s) required for the propagation of feature annotation.</text>
</comment>
<comment type="similarity">
    <text evidence="2 6">Belongs to the YIP1 family.</text>
</comment>
<feature type="transmembrane region" description="Helical" evidence="6">
    <location>
        <begin position="161"/>
        <end position="185"/>
    </location>
</feature>
<dbReference type="InterPro" id="IPR045231">
    <property type="entry name" value="Yip1/4-like"/>
</dbReference>
<dbReference type="GO" id="GO:0005802">
    <property type="term" value="C:trans-Golgi network"/>
    <property type="evidence" value="ECO:0007669"/>
    <property type="project" value="TreeGrafter"/>
</dbReference>